<dbReference type="Pfam" id="PF07366">
    <property type="entry name" value="SnoaL"/>
    <property type="match status" value="1"/>
</dbReference>
<dbReference type="RefSeq" id="WP_371840656.1">
    <property type="nucleotide sequence ID" value="NZ_JBGMEK010000061.1"/>
</dbReference>
<sequence length="139" mass="16104">MTTNHKETSKNLLQLWGDNTPHKATSFLSQDYKNHQMPDAGHGTSCESLKEWQDLVTEFHQGFSDVKLKILLQVAEGDYVCTRWRVTGTHTGKFMQYEPTGKTGTWTGTHTDRYENNKMVESWVDWDKYSFLEQLGLLN</sequence>
<dbReference type="InterPro" id="IPR032710">
    <property type="entry name" value="NTF2-like_dom_sf"/>
</dbReference>
<protein>
    <submittedName>
        <fullName evidence="1">Ester cyclase</fullName>
    </submittedName>
</protein>
<dbReference type="InterPro" id="IPR009959">
    <property type="entry name" value="Cyclase_SnoaL-like"/>
</dbReference>
<name>A0ABV4P3L2_9GAMM</name>
<dbReference type="Proteomes" id="UP001569428">
    <property type="component" value="Unassembled WGS sequence"/>
</dbReference>
<accession>A0ABV4P3L2</accession>
<dbReference type="SUPFAM" id="SSF54427">
    <property type="entry name" value="NTF2-like"/>
    <property type="match status" value="1"/>
</dbReference>
<dbReference type="PANTHER" id="PTHR38436">
    <property type="entry name" value="POLYKETIDE CYCLASE SNOAL-LIKE DOMAIN"/>
    <property type="match status" value="1"/>
</dbReference>
<keyword evidence="2" id="KW-1185">Reference proteome</keyword>
<dbReference type="Gene3D" id="3.10.450.50">
    <property type="match status" value="1"/>
</dbReference>
<gene>
    <name evidence="1" type="ORF">ACCI49_18595</name>
</gene>
<reference evidence="1 2" key="1">
    <citation type="submission" date="2024-08" db="EMBL/GenBank/DDBJ databases">
        <authorList>
            <person name="Ishaq N."/>
        </authorList>
    </citation>
    <scope>NUCLEOTIDE SEQUENCE [LARGE SCALE GENOMIC DNA]</scope>
    <source>
        <strain evidence="1 2">DSM 18651</strain>
    </source>
</reference>
<organism evidence="1 2">
    <name type="scientific">Microbulbifer epialgicus</name>
    <dbReference type="NCBI Taxonomy" id="393907"/>
    <lineage>
        <taxon>Bacteria</taxon>
        <taxon>Pseudomonadati</taxon>
        <taxon>Pseudomonadota</taxon>
        <taxon>Gammaproteobacteria</taxon>
        <taxon>Cellvibrionales</taxon>
        <taxon>Microbulbiferaceae</taxon>
        <taxon>Microbulbifer</taxon>
    </lineage>
</organism>
<proteinExistence type="predicted"/>
<evidence type="ECO:0000313" key="1">
    <source>
        <dbReference type="EMBL" id="MFA0812922.1"/>
    </source>
</evidence>
<dbReference type="PANTHER" id="PTHR38436:SF1">
    <property type="entry name" value="ESTER CYCLASE"/>
    <property type="match status" value="1"/>
</dbReference>
<evidence type="ECO:0000313" key="2">
    <source>
        <dbReference type="Proteomes" id="UP001569428"/>
    </source>
</evidence>
<comment type="caution">
    <text evidence="1">The sequence shown here is derived from an EMBL/GenBank/DDBJ whole genome shotgun (WGS) entry which is preliminary data.</text>
</comment>
<dbReference type="EMBL" id="JBGMEK010000061">
    <property type="protein sequence ID" value="MFA0812922.1"/>
    <property type="molecule type" value="Genomic_DNA"/>
</dbReference>